<feature type="domain" description="HAMP" evidence="12">
    <location>
        <begin position="304"/>
        <end position="357"/>
    </location>
</feature>
<keyword evidence="5 10" id="KW-1133">Transmembrane helix</keyword>
<dbReference type="GO" id="GO:0005886">
    <property type="term" value="C:plasma membrane"/>
    <property type="evidence" value="ECO:0007669"/>
    <property type="project" value="UniProtKB-SubCell"/>
</dbReference>
<evidence type="ECO:0000256" key="10">
    <source>
        <dbReference type="SAM" id="Phobius"/>
    </source>
</evidence>
<protein>
    <recommendedName>
        <fullName evidence="15">Methyl-accepting transducer domain-containing protein</fullName>
    </recommendedName>
</protein>
<dbReference type="PROSITE" id="PS50111">
    <property type="entry name" value="CHEMOTAXIS_TRANSDUC_2"/>
    <property type="match status" value="1"/>
</dbReference>
<keyword evidence="14" id="KW-1185">Reference proteome</keyword>
<keyword evidence="6 10" id="KW-0472">Membrane</keyword>
<reference evidence="14" key="1">
    <citation type="submission" date="2015-12" db="EMBL/GenBank/DDBJ databases">
        <authorList>
            <person name="Lodha T.D."/>
            <person name="Chintalapati S."/>
            <person name="Chintalapati V.R."/>
            <person name="Sravanthi T."/>
        </authorList>
    </citation>
    <scope>NUCLEOTIDE SEQUENCE [LARGE SCALE GENOMIC DNA]</scope>
    <source>
        <strain evidence="14">JC133</strain>
    </source>
</reference>
<comment type="caution">
    <text evidence="13">The sequence shown here is derived from an EMBL/GenBank/DDBJ whole genome shotgun (WGS) entry which is preliminary data.</text>
</comment>
<evidence type="ECO:0000259" key="12">
    <source>
        <dbReference type="PROSITE" id="PS50885"/>
    </source>
</evidence>
<dbReference type="RefSeq" id="WP_103680625.1">
    <property type="nucleotide sequence ID" value="NZ_LPWH01000093.1"/>
</dbReference>
<dbReference type="InterPro" id="IPR003660">
    <property type="entry name" value="HAMP_dom"/>
</dbReference>
<evidence type="ECO:0008006" key="15">
    <source>
        <dbReference type="Google" id="ProtNLM"/>
    </source>
</evidence>
<evidence type="ECO:0000256" key="2">
    <source>
        <dbReference type="ARBA" id="ARBA00022475"/>
    </source>
</evidence>
<evidence type="ECO:0000256" key="7">
    <source>
        <dbReference type="ARBA" id="ARBA00023224"/>
    </source>
</evidence>
<keyword evidence="4 10" id="KW-0812">Transmembrane</keyword>
<dbReference type="AlphaFoldDB" id="A0A2S4JJR2"/>
<dbReference type="PROSITE" id="PS51257">
    <property type="entry name" value="PROKAR_LIPOPROTEIN"/>
    <property type="match status" value="1"/>
</dbReference>
<dbReference type="EMBL" id="LPWH01000093">
    <property type="protein sequence ID" value="POQ99659.1"/>
    <property type="molecule type" value="Genomic_DNA"/>
</dbReference>
<dbReference type="InterPro" id="IPR004089">
    <property type="entry name" value="MCPsignal_dom"/>
</dbReference>
<feature type="transmembrane region" description="Helical" evidence="10">
    <location>
        <begin position="12"/>
        <end position="37"/>
    </location>
</feature>
<dbReference type="PANTHER" id="PTHR32089">
    <property type="entry name" value="METHYL-ACCEPTING CHEMOTAXIS PROTEIN MCPB"/>
    <property type="match status" value="1"/>
</dbReference>
<evidence type="ECO:0000256" key="8">
    <source>
        <dbReference type="ARBA" id="ARBA00029447"/>
    </source>
</evidence>
<dbReference type="SUPFAM" id="SSF58104">
    <property type="entry name" value="Methyl-accepting chemotaxis protein (MCP) signaling domain"/>
    <property type="match status" value="1"/>
</dbReference>
<dbReference type="SUPFAM" id="SSF103190">
    <property type="entry name" value="Sensory domain-like"/>
    <property type="match status" value="1"/>
</dbReference>
<sequence>MKRSRTTTIGKEILFSVLITFSVISCGLAAALAIPLYRAHANRAEVYIVERNNAISTFIEGFFTEIYNTVNVLSEHPGVIGAMRSGENRAQALDLFTRFAGANPNITYVYSGYAGGELLIEGYTPPDDFDATSRPWYREAIAAGSAIALGNPYQDINTREWLLSTSRALDEGGAPQGVVAVDCRIDDFLEVINQRLDYESASTFVANAAGEIILHTDTDLIGRSLEDILQNRRDWGSRLVMASLGGERHLARIHQLDRSQWQVVTVVSAREVIVPILRQILLVLLMVLAISGVLGVVQSTFLGRKLGRPLVLLGSSLKDLSEGRIVNRELAATGSNEISQVAVNFNTFILFLRPLIREMQRAVQVTDEKGRTLLSSLENLDRASGDITAIANEVQEVIGQQSRLVSEIFAAVTEIVGTVETQDEKISSLASHGTESAAAVEEMVANIRAIGNSLQNSSREFETLRSVVSSGSTDLASLQEMISSLSHQSGSVMEANKIIKGIASQTNLLAMNAAIEAAHAGESGRGFAVVAEEIRKLAEVSNQQSKIISENLRNLEKSIGGSVGLSRNTGESFEKIVQSVEVVTAIEGQIQSSLDEQSAGSAQVLQALAGISEITREVHEGSRVMLSGSQEIVGDMEQLVKITETVESSAEKVVDHAEETHRIVEEAVGLLNENIESVRKVDDHVAVFTIADDHEPGHG</sequence>
<evidence type="ECO:0000256" key="9">
    <source>
        <dbReference type="PROSITE-ProRule" id="PRU00284"/>
    </source>
</evidence>
<evidence type="ECO:0000256" key="3">
    <source>
        <dbReference type="ARBA" id="ARBA00022500"/>
    </source>
</evidence>
<dbReference type="InterPro" id="IPR029151">
    <property type="entry name" value="Sensor-like_sf"/>
</dbReference>
<dbReference type="SMART" id="SM00283">
    <property type="entry name" value="MA"/>
    <property type="match status" value="1"/>
</dbReference>
<dbReference type="GO" id="GO:0007165">
    <property type="term" value="P:signal transduction"/>
    <property type="evidence" value="ECO:0007669"/>
    <property type="project" value="UniProtKB-KW"/>
</dbReference>
<evidence type="ECO:0000256" key="1">
    <source>
        <dbReference type="ARBA" id="ARBA00004651"/>
    </source>
</evidence>
<dbReference type="Proteomes" id="UP000237350">
    <property type="component" value="Unassembled WGS sequence"/>
</dbReference>
<dbReference type="OrthoDB" id="304599at2"/>
<keyword evidence="2" id="KW-1003">Cell membrane</keyword>
<evidence type="ECO:0000256" key="5">
    <source>
        <dbReference type="ARBA" id="ARBA00022989"/>
    </source>
</evidence>
<comment type="similarity">
    <text evidence="8">Belongs to the methyl-accepting chemotaxis (MCP) protein family.</text>
</comment>
<dbReference type="PANTHER" id="PTHR32089:SF112">
    <property type="entry name" value="LYSOZYME-LIKE PROTEIN-RELATED"/>
    <property type="match status" value="1"/>
</dbReference>
<dbReference type="Gene3D" id="6.10.340.10">
    <property type="match status" value="1"/>
</dbReference>
<gene>
    <name evidence="13" type="ORF">AU468_10135</name>
</gene>
<dbReference type="InterPro" id="IPR033479">
    <property type="entry name" value="dCache_1"/>
</dbReference>
<organism evidence="13 14">
    <name type="scientific">Alkalispirochaeta sphaeroplastigenens</name>
    <dbReference type="NCBI Taxonomy" id="1187066"/>
    <lineage>
        <taxon>Bacteria</taxon>
        <taxon>Pseudomonadati</taxon>
        <taxon>Spirochaetota</taxon>
        <taxon>Spirochaetia</taxon>
        <taxon>Spirochaetales</taxon>
        <taxon>Spirochaetaceae</taxon>
        <taxon>Alkalispirochaeta</taxon>
    </lineage>
</organism>
<dbReference type="GO" id="GO:0006935">
    <property type="term" value="P:chemotaxis"/>
    <property type="evidence" value="ECO:0007669"/>
    <property type="project" value="UniProtKB-KW"/>
</dbReference>
<dbReference type="Gene3D" id="3.30.450.20">
    <property type="entry name" value="PAS domain"/>
    <property type="match status" value="2"/>
</dbReference>
<evidence type="ECO:0000313" key="14">
    <source>
        <dbReference type="Proteomes" id="UP000237350"/>
    </source>
</evidence>
<dbReference type="PROSITE" id="PS50885">
    <property type="entry name" value="HAMP"/>
    <property type="match status" value="1"/>
</dbReference>
<proteinExistence type="inferred from homology"/>
<feature type="domain" description="Methyl-accepting transducer" evidence="11">
    <location>
        <begin position="404"/>
        <end position="626"/>
    </location>
</feature>
<accession>A0A2S4JJR2</accession>
<evidence type="ECO:0000256" key="6">
    <source>
        <dbReference type="ARBA" id="ARBA00023136"/>
    </source>
</evidence>
<dbReference type="CDD" id="cd18773">
    <property type="entry name" value="PDC1_HK_sensor"/>
    <property type="match status" value="1"/>
</dbReference>
<feature type="transmembrane region" description="Helical" evidence="10">
    <location>
        <begin position="280"/>
        <end position="302"/>
    </location>
</feature>
<evidence type="ECO:0000256" key="4">
    <source>
        <dbReference type="ARBA" id="ARBA00022692"/>
    </source>
</evidence>
<dbReference type="Pfam" id="PF00015">
    <property type="entry name" value="MCPsignal"/>
    <property type="match status" value="1"/>
</dbReference>
<evidence type="ECO:0000313" key="13">
    <source>
        <dbReference type="EMBL" id="POQ99659.1"/>
    </source>
</evidence>
<name>A0A2S4JJR2_9SPIO</name>
<keyword evidence="3" id="KW-0145">Chemotaxis</keyword>
<dbReference type="Pfam" id="PF02743">
    <property type="entry name" value="dCache_1"/>
    <property type="match status" value="1"/>
</dbReference>
<keyword evidence="7 9" id="KW-0807">Transducer</keyword>
<evidence type="ECO:0000259" key="11">
    <source>
        <dbReference type="PROSITE" id="PS50111"/>
    </source>
</evidence>
<dbReference type="Gene3D" id="1.10.287.950">
    <property type="entry name" value="Methyl-accepting chemotaxis protein"/>
    <property type="match status" value="1"/>
</dbReference>
<comment type="subcellular location">
    <subcellularLocation>
        <location evidence="1">Cell membrane</location>
        <topology evidence="1">Multi-pass membrane protein</topology>
    </subcellularLocation>
</comment>